<evidence type="ECO:0000313" key="2">
    <source>
        <dbReference type="Proteomes" id="UP000199229"/>
    </source>
</evidence>
<protein>
    <submittedName>
        <fullName evidence="1">Predicted transglutaminase-like cysteine proteinase</fullName>
    </submittedName>
</protein>
<dbReference type="PANTHER" id="PTHR39327">
    <property type="match status" value="1"/>
</dbReference>
<dbReference type="InterPro" id="IPR010319">
    <property type="entry name" value="Transglutaminase-like_Cys_pept"/>
</dbReference>
<dbReference type="AlphaFoldDB" id="A0A1I2W0Z7"/>
<accession>A0A1I2W0Z7</accession>
<dbReference type="OrthoDB" id="7206808at2"/>
<organism evidence="1 2">
    <name type="scientific">Methylobacterium gossipiicola</name>
    <dbReference type="NCBI Taxonomy" id="582675"/>
    <lineage>
        <taxon>Bacteria</taxon>
        <taxon>Pseudomonadati</taxon>
        <taxon>Pseudomonadota</taxon>
        <taxon>Alphaproteobacteria</taxon>
        <taxon>Hyphomicrobiales</taxon>
        <taxon>Methylobacteriaceae</taxon>
        <taxon>Methylobacterium</taxon>
    </lineage>
</organism>
<dbReference type="PANTHER" id="PTHR39327:SF1">
    <property type="entry name" value="BLR5470 PROTEIN"/>
    <property type="match status" value="1"/>
</dbReference>
<dbReference type="Proteomes" id="UP000199229">
    <property type="component" value="Unassembled WGS sequence"/>
</dbReference>
<evidence type="ECO:0000313" key="1">
    <source>
        <dbReference type="EMBL" id="SFG94349.1"/>
    </source>
</evidence>
<dbReference type="RefSeq" id="WP_091973474.1">
    <property type="nucleotide sequence ID" value="NZ_FOPM01000018.1"/>
</dbReference>
<dbReference type="STRING" id="582675.SAMN05192565_11880"/>
<dbReference type="Gene3D" id="3.10.620.30">
    <property type="match status" value="1"/>
</dbReference>
<name>A0A1I2W0Z7_9HYPH</name>
<proteinExistence type="predicted"/>
<gene>
    <name evidence="1" type="ORF">SAMN05192565_11880</name>
</gene>
<reference evidence="2" key="1">
    <citation type="submission" date="2016-10" db="EMBL/GenBank/DDBJ databases">
        <authorList>
            <person name="Varghese N."/>
            <person name="Submissions S."/>
        </authorList>
    </citation>
    <scope>NUCLEOTIDE SEQUENCE [LARGE SCALE GENOMIC DNA]</scope>
    <source>
        <strain evidence="2">Gh-105</strain>
    </source>
</reference>
<dbReference type="Pfam" id="PF06035">
    <property type="entry name" value="Peptidase_C93"/>
    <property type="match status" value="1"/>
</dbReference>
<keyword evidence="2" id="KW-1185">Reference proteome</keyword>
<dbReference type="EMBL" id="FOPM01000018">
    <property type="protein sequence ID" value="SFG94349.1"/>
    <property type="molecule type" value="Genomic_DNA"/>
</dbReference>
<sequence>MRHAILQRLGTSAFGRRRVLRARLSRAGRLAFTGAILLCGGVGTQARPVQAHSTAALPEAPALRAGTEARPVAAWTDFCARHPGECAVNVREPARIALTPSIRAMLDSVNHRVNARIRPITDMAHWGVVDRWDFPDDGTGDCEDFQLLKRRMLVARGLPRRALRMTVVIDDLGEGHAVLMVRTDRGDLILDNKTDAILSAQGTGYSFIKREGQDGLAWVTLNGGESPVATANR</sequence>